<accession>A0A919MZS3</accession>
<keyword evidence="2" id="KW-1185">Reference proteome</keyword>
<dbReference type="EMBL" id="BOMV01000107">
    <property type="protein sequence ID" value="GIF01620.1"/>
    <property type="molecule type" value="Genomic_DNA"/>
</dbReference>
<organism evidence="1 2">
    <name type="scientific">Paractinoplanes rishiriensis</name>
    <dbReference type="NCBI Taxonomy" id="1050105"/>
    <lineage>
        <taxon>Bacteria</taxon>
        <taxon>Bacillati</taxon>
        <taxon>Actinomycetota</taxon>
        <taxon>Actinomycetes</taxon>
        <taxon>Micromonosporales</taxon>
        <taxon>Micromonosporaceae</taxon>
        <taxon>Paractinoplanes</taxon>
    </lineage>
</organism>
<sequence length="66" mass="7189">MCTVVCTTVDATPGTHDGVVPRWGAVRDCDPSEQNPGRLVQRNTVIAEIDAHHCVNPNSLSNTIRY</sequence>
<reference evidence="1" key="1">
    <citation type="submission" date="2021-01" db="EMBL/GenBank/DDBJ databases">
        <title>Whole genome shotgun sequence of Actinoplanes rishiriensis NBRC 108556.</title>
        <authorList>
            <person name="Komaki H."/>
            <person name="Tamura T."/>
        </authorList>
    </citation>
    <scope>NUCLEOTIDE SEQUENCE</scope>
    <source>
        <strain evidence="1">NBRC 108556</strain>
    </source>
</reference>
<name>A0A919MZS3_9ACTN</name>
<dbReference type="AlphaFoldDB" id="A0A919MZS3"/>
<gene>
    <name evidence="1" type="ORF">Ari01nite_90840</name>
</gene>
<comment type="caution">
    <text evidence="1">The sequence shown here is derived from an EMBL/GenBank/DDBJ whole genome shotgun (WGS) entry which is preliminary data.</text>
</comment>
<protein>
    <submittedName>
        <fullName evidence="1">Uncharacterized protein</fullName>
    </submittedName>
</protein>
<dbReference type="Proteomes" id="UP000636960">
    <property type="component" value="Unassembled WGS sequence"/>
</dbReference>
<proteinExistence type="predicted"/>
<evidence type="ECO:0000313" key="1">
    <source>
        <dbReference type="EMBL" id="GIF01620.1"/>
    </source>
</evidence>
<evidence type="ECO:0000313" key="2">
    <source>
        <dbReference type="Proteomes" id="UP000636960"/>
    </source>
</evidence>